<feature type="coiled-coil region" evidence="1">
    <location>
        <begin position="84"/>
        <end position="111"/>
    </location>
</feature>
<sequence length="119" mass="13459">MGFKQVYFYDGTPYLVSQNQSGDFQYPDDDWTDIAPPEGIYSPFHFDPLINEWIGVSREQWLTAVFDKDDEVSSIEVDEKDAVIAELTLKVLESQDEINSLKNDVANLTLTFLGGDTNA</sequence>
<name>A0ABT2F573_9STAP</name>
<dbReference type="RefSeq" id="WP_259200845.1">
    <property type="nucleotide sequence ID" value="NZ_JANUXY010000012.1"/>
</dbReference>
<evidence type="ECO:0000313" key="3">
    <source>
        <dbReference type="Proteomes" id="UP001205609"/>
    </source>
</evidence>
<gene>
    <name evidence="2" type="ORF">NXS11_09925</name>
</gene>
<keyword evidence="1" id="KW-0175">Coiled coil</keyword>
<evidence type="ECO:0000313" key="2">
    <source>
        <dbReference type="EMBL" id="MCS4487181.1"/>
    </source>
</evidence>
<evidence type="ECO:0000256" key="1">
    <source>
        <dbReference type="SAM" id="Coils"/>
    </source>
</evidence>
<proteinExistence type="predicted"/>
<reference evidence="2 3" key="1">
    <citation type="journal article" date="2023" name="Int. J. Syst. Evol. Microbiol.">
        <title>Streptococcus sciuri sp. nov., Staphylococcus marylandisciuri sp. nov. and Staphylococcus americanisciuri sp. nov., isolated from faeces of eastern grey squirrel (Sciurus carolinensis).</title>
        <authorList>
            <person name="Volokhov D.V."/>
            <person name="Zagorodnyaya T.A."/>
            <person name="Furtak V.A."/>
            <person name="Nattanmai G."/>
            <person name="Randall L."/>
            <person name="Jose S."/>
            <person name="Gao Y."/>
            <person name="Eisenberg T."/>
            <person name="Delmonte P."/>
            <person name="Blom J."/>
            <person name="Mitchell K.K."/>
        </authorList>
    </citation>
    <scope>NUCLEOTIDE SEQUENCE [LARGE SCALE GENOMIC DNA]</scope>
    <source>
        <strain evidence="2 3">GRT3</strain>
    </source>
</reference>
<organism evidence="2 3">
    <name type="scientific">Staphylococcus americanisciuri</name>
    <dbReference type="NCBI Taxonomy" id="2973940"/>
    <lineage>
        <taxon>Bacteria</taxon>
        <taxon>Bacillati</taxon>
        <taxon>Bacillota</taxon>
        <taxon>Bacilli</taxon>
        <taxon>Bacillales</taxon>
        <taxon>Staphylococcaceae</taxon>
        <taxon>Staphylococcus</taxon>
    </lineage>
</organism>
<keyword evidence="3" id="KW-1185">Reference proteome</keyword>
<dbReference type="Proteomes" id="UP001205609">
    <property type="component" value="Unassembled WGS sequence"/>
</dbReference>
<accession>A0ABT2F573</accession>
<comment type="caution">
    <text evidence="2">The sequence shown here is derived from an EMBL/GenBank/DDBJ whole genome shotgun (WGS) entry which is preliminary data.</text>
</comment>
<protein>
    <submittedName>
        <fullName evidence="2">Uncharacterized protein</fullName>
    </submittedName>
</protein>
<dbReference type="EMBL" id="JANUXY010000012">
    <property type="protein sequence ID" value="MCS4487181.1"/>
    <property type="molecule type" value="Genomic_DNA"/>
</dbReference>